<sequence length="99" mass="10110">MTTRFPLTAKLMTAATAASFALAACTAETDDRTADTDAGVTAPAEGADLTGAEIEQAVPGIEDADPEGDTGVTADLGEEENVEYTDDPDSNRAADTARD</sequence>
<reference evidence="3 4" key="1">
    <citation type="submission" date="2021-04" db="EMBL/GenBank/DDBJ databases">
        <authorList>
            <person name="Pira H."/>
            <person name="Risdian C."/>
            <person name="Wink J."/>
        </authorList>
    </citation>
    <scope>NUCLEOTIDE SEQUENCE [LARGE SCALE GENOMIC DNA]</scope>
    <source>
        <strain evidence="3 4">WH131</strain>
    </source>
</reference>
<evidence type="ECO:0000256" key="2">
    <source>
        <dbReference type="SAM" id="SignalP"/>
    </source>
</evidence>
<evidence type="ECO:0000313" key="3">
    <source>
        <dbReference type="EMBL" id="MBV7265275.1"/>
    </source>
</evidence>
<protein>
    <recommendedName>
        <fullName evidence="5">Secreted protein</fullName>
    </recommendedName>
</protein>
<proteinExistence type="predicted"/>
<feature type="chain" id="PRO_5047293075" description="Secreted protein" evidence="2">
    <location>
        <begin position="24"/>
        <end position="99"/>
    </location>
</feature>
<feature type="signal peptide" evidence="2">
    <location>
        <begin position="1"/>
        <end position="23"/>
    </location>
</feature>
<comment type="caution">
    <text evidence="3">The sequence shown here is derived from an EMBL/GenBank/DDBJ whole genome shotgun (WGS) entry which is preliminary data.</text>
</comment>
<dbReference type="EMBL" id="JAGSPB010000001">
    <property type="protein sequence ID" value="MBV7265275.1"/>
    <property type="molecule type" value="Genomic_DNA"/>
</dbReference>
<dbReference type="RefSeq" id="WP_218315755.1">
    <property type="nucleotide sequence ID" value="NZ_JAGSPB010000001.1"/>
</dbReference>
<keyword evidence="2" id="KW-0732">Signal</keyword>
<organism evidence="3 4">
    <name type="scientific">Erythrobacter ani</name>
    <dbReference type="NCBI Taxonomy" id="2827235"/>
    <lineage>
        <taxon>Bacteria</taxon>
        <taxon>Pseudomonadati</taxon>
        <taxon>Pseudomonadota</taxon>
        <taxon>Alphaproteobacteria</taxon>
        <taxon>Sphingomonadales</taxon>
        <taxon>Erythrobacteraceae</taxon>
        <taxon>Erythrobacter/Porphyrobacter group</taxon>
        <taxon>Erythrobacter</taxon>
    </lineage>
</organism>
<feature type="compositionally biased region" description="Basic and acidic residues" evidence="1">
    <location>
        <begin position="89"/>
        <end position="99"/>
    </location>
</feature>
<evidence type="ECO:0000313" key="4">
    <source>
        <dbReference type="Proteomes" id="UP000699975"/>
    </source>
</evidence>
<name>A0ABS6SJV6_9SPHN</name>
<dbReference type="PROSITE" id="PS51257">
    <property type="entry name" value="PROKAR_LIPOPROTEIN"/>
    <property type="match status" value="1"/>
</dbReference>
<feature type="region of interest" description="Disordered" evidence="1">
    <location>
        <begin position="28"/>
        <end position="99"/>
    </location>
</feature>
<feature type="compositionally biased region" description="Acidic residues" evidence="1">
    <location>
        <begin position="76"/>
        <end position="88"/>
    </location>
</feature>
<evidence type="ECO:0000256" key="1">
    <source>
        <dbReference type="SAM" id="MobiDB-lite"/>
    </source>
</evidence>
<dbReference type="Proteomes" id="UP000699975">
    <property type="component" value="Unassembled WGS sequence"/>
</dbReference>
<evidence type="ECO:0008006" key="5">
    <source>
        <dbReference type="Google" id="ProtNLM"/>
    </source>
</evidence>
<accession>A0ABS6SJV6</accession>
<keyword evidence="4" id="KW-1185">Reference proteome</keyword>
<gene>
    <name evidence="3" type="ORF">KCG45_03730</name>
</gene>